<dbReference type="InterPro" id="IPR044086">
    <property type="entry name" value="LUC3-like"/>
</dbReference>
<accession>A0AAD3TU06</accession>
<dbReference type="AlphaFoldDB" id="A0AAD3TU06"/>
<feature type="domain" description="Aldehyde dehydrogenase" evidence="5">
    <location>
        <begin position="25"/>
        <end position="474"/>
    </location>
</feature>
<organism evidence="6 7">
    <name type="scientific">Cutaneotrichosporon spelunceum</name>
    <dbReference type="NCBI Taxonomy" id="1672016"/>
    <lineage>
        <taxon>Eukaryota</taxon>
        <taxon>Fungi</taxon>
        <taxon>Dikarya</taxon>
        <taxon>Basidiomycota</taxon>
        <taxon>Agaricomycotina</taxon>
        <taxon>Tremellomycetes</taxon>
        <taxon>Trichosporonales</taxon>
        <taxon>Trichosporonaceae</taxon>
        <taxon>Cutaneotrichosporon</taxon>
    </lineage>
</organism>
<reference evidence="6" key="2">
    <citation type="submission" date="2023-06" db="EMBL/GenBank/DDBJ databases">
        <authorList>
            <person name="Kobayashi Y."/>
            <person name="Kayamori A."/>
            <person name="Aoki K."/>
            <person name="Shiwa Y."/>
            <person name="Fujita N."/>
            <person name="Sugita T."/>
            <person name="Iwasaki W."/>
            <person name="Tanaka N."/>
            <person name="Takashima M."/>
        </authorList>
    </citation>
    <scope>NUCLEOTIDE SEQUENCE</scope>
    <source>
        <strain evidence="6">HIS016</strain>
    </source>
</reference>
<evidence type="ECO:0000313" key="6">
    <source>
        <dbReference type="EMBL" id="GMK56819.1"/>
    </source>
</evidence>
<dbReference type="EMBL" id="BTCM01000003">
    <property type="protein sequence ID" value="GMK56819.1"/>
    <property type="molecule type" value="Genomic_DNA"/>
</dbReference>
<dbReference type="FunFam" id="3.40.605.10:FF:000007">
    <property type="entry name" value="NAD/NADP-dependent betaine aldehyde dehydrogenase"/>
    <property type="match status" value="1"/>
</dbReference>
<name>A0AAD3TU06_9TREE</name>
<proteinExistence type="inferred from homology"/>
<dbReference type="Proteomes" id="UP001222932">
    <property type="component" value="Unassembled WGS sequence"/>
</dbReference>
<reference evidence="6" key="1">
    <citation type="journal article" date="2023" name="BMC Genomics">
        <title>Chromosome-level genome assemblies of Cutaneotrichosporon spp. (Trichosporonales, Basidiomycota) reveal imbalanced evolution between nucleotide sequences and chromosome synteny.</title>
        <authorList>
            <person name="Kobayashi Y."/>
            <person name="Kayamori A."/>
            <person name="Aoki K."/>
            <person name="Shiwa Y."/>
            <person name="Matsutani M."/>
            <person name="Fujita N."/>
            <person name="Sugita T."/>
            <person name="Iwasaki W."/>
            <person name="Tanaka N."/>
            <person name="Takashima M."/>
        </authorList>
    </citation>
    <scope>NUCLEOTIDE SEQUENCE</scope>
    <source>
        <strain evidence="6">HIS016</strain>
    </source>
</reference>
<dbReference type="CDD" id="cd07106">
    <property type="entry name" value="ALDH_AldA-AAD23400"/>
    <property type="match status" value="1"/>
</dbReference>
<protein>
    <recommendedName>
        <fullName evidence="5">Aldehyde dehydrogenase domain-containing protein</fullName>
    </recommendedName>
</protein>
<evidence type="ECO:0000259" key="5">
    <source>
        <dbReference type="Pfam" id="PF00171"/>
    </source>
</evidence>
<evidence type="ECO:0000256" key="1">
    <source>
        <dbReference type="ARBA" id="ARBA00009986"/>
    </source>
</evidence>
<sequence>MTASATLDWTSYNNTINGRAAKTATTRHGINPATEEPLPEVPVATQDDVDAAVAAGRAAFPAWSRTSWDEREALVNKFMDVVEVNQAGFVDMVVKETGKAVSTAGMEFASTIKFGRELAALRVEDKVLVDSAEMTGTLRHVSLGVGAAIVPWNWPLLLATIHLVSGLITGNCVIVKPSPFTPYANLKLVEVAASIFPPGVVQVLSGGDDLGPMLTEHPDIDKVSFTGSSFTGKKVMASCARTLKRVTLELGGNDVAIVCDDADLVKAVPAIATMAFLSSGQICMAVKRIYVHEKVYEPFKAALVDFAKAIKMGDPEDPTTLVGPIQNAMQYGKVQELFSEIKKEGWNAIVGGDPDARAAQPKGYYMHPTIIDNPPPDSRIVQEEPFGPIVPLLKWSDEEDVLADANASKMGLGGSVWSEDTERAVRLAKRLECGSAWVNSHFHLEPRVPFGGAKSSGLGRSLGTLGLEGWMEPQSLWVPKASM</sequence>
<evidence type="ECO:0000313" key="7">
    <source>
        <dbReference type="Proteomes" id="UP001222932"/>
    </source>
</evidence>
<evidence type="ECO:0000256" key="4">
    <source>
        <dbReference type="RuleBase" id="RU003345"/>
    </source>
</evidence>
<dbReference type="InterPro" id="IPR016163">
    <property type="entry name" value="Ald_DH_C"/>
</dbReference>
<feature type="active site" evidence="3">
    <location>
        <position position="249"/>
    </location>
</feature>
<dbReference type="FunFam" id="3.40.309.10:FF:000009">
    <property type="entry name" value="Aldehyde dehydrogenase A"/>
    <property type="match status" value="1"/>
</dbReference>
<keyword evidence="2 4" id="KW-0560">Oxidoreductase</keyword>
<dbReference type="GO" id="GO:0016620">
    <property type="term" value="F:oxidoreductase activity, acting on the aldehyde or oxo group of donors, NAD or NADP as acceptor"/>
    <property type="evidence" value="ECO:0007669"/>
    <property type="project" value="InterPro"/>
</dbReference>
<dbReference type="PROSITE" id="PS00687">
    <property type="entry name" value="ALDEHYDE_DEHYDR_GLU"/>
    <property type="match status" value="1"/>
</dbReference>
<dbReference type="InterPro" id="IPR016160">
    <property type="entry name" value="Ald_DH_CS_CYS"/>
</dbReference>
<dbReference type="InterPro" id="IPR016161">
    <property type="entry name" value="Ald_DH/histidinol_DH"/>
</dbReference>
<dbReference type="PROSITE" id="PS00070">
    <property type="entry name" value="ALDEHYDE_DEHYDR_CYS"/>
    <property type="match status" value="1"/>
</dbReference>
<comment type="similarity">
    <text evidence="1 4">Belongs to the aldehyde dehydrogenase family.</text>
</comment>
<dbReference type="PANTHER" id="PTHR11699">
    <property type="entry name" value="ALDEHYDE DEHYDROGENASE-RELATED"/>
    <property type="match status" value="1"/>
</dbReference>
<evidence type="ECO:0000256" key="3">
    <source>
        <dbReference type="PROSITE-ProRule" id="PRU10007"/>
    </source>
</evidence>
<dbReference type="Gene3D" id="3.40.309.10">
    <property type="entry name" value="Aldehyde Dehydrogenase, Chain A, domain 2"/>
    <property type="match status" value="1"/>
</dbReference>
<dbReference type="InterPro" id="IPR015590">
    <property type="entry name" value="Aldehyde_DH_dom"/>
</dbReference>
<dbReference type="SUPFAM" id="SSF53720">
    <property type="entry name" value="ALDH-like"/>
    <property type="match status" value="1"/>
</dbReference>
<dbReference type="Pfam" id="PF00171">
    <property type="entry name" value="Aldedh"/>
    <property type="match status" value="1"/>
</dbReference>
<gene>
    <name evidence="6" type="ORF">CspeluHIS016_0306590</name>
</gene>
<dbReference type="InterPro" id="IPR029510">
    <property type="entry name" value="Ald_DH_CS_GLU"/>
</dbReference>
<comment type="caution">
    <text evidence="6">The sequence shown here is derived from an EMBL/GenBank/DDBJ whole genome shotgun (WGS) entry which is preliminary data.</text>
</comment>
<dbReference type="Gene3D" id="3.40.605.10">
    <property type="entry name" value="Aldehyde Dehydrogenase, Chain A, domain 1"/>
    <property type="match status" value="1"/>
</dbReference>
<evidence type="ECO:0000256" key="2">
    <source>
        <dbReference type="ARBA" id="ARBA00023002"/>
    </source>
</evidence>
<keyword evidence="7" id="KW-1185">Reference proteome</keyword>
<dbReference type="InterPro" id="IPR016162">
    <property type="entry name" value="Ald_DH_N"/>
</dbReference>